<feature type="compositionally biased region" description="Low complexity" evidence="1">
    <location>
        <begin position="107"/>
        <end position="127"/>
    </location>
</feature>
<dbReference type="OrthoDB" id="3402335at2"/>
<dbReference type="CDD" id="cd06577">
    <property type="entry name" value="PASTA_pknB"/>
    <property type="match status" value="1"/>
</dbReference>
<reference evidence="4 5" key="1">
    <citation type="submission" date="2019-07" db="EMBL/GenBank/DDBJ databases">
        <title>R&amp;d 2014.</title>
        <authorList>
            <person name="Klenk H.-P."/>
        </authorList>
    </citation>
    <scope>NUCLEOTIDE SEQUENCE [LARGE SCALE GENOMIC DNA]</scope>
    <source>
        <strain evidence="4 5">DSM 43868</strain>
    </source>
</reference>
<evidence type="ECO:0000259" key="3">
    <source>
        <dbReference type="PROSITE" id="PS51178"/>
    </source>
</evidence>
<dbReference type="SMART" id="SM00740">
    <property type="entry name" value="PASTA"/>
    <property type="match status" value="1"/>
</dbReference>
<gene>
    <name evidence="4" type="ORF">JD77_02516</name>
</gene>
<dbReference type="EMBL" id="VLKE01000001">
    <property type="protein sequence ID" value="TWH67539.1"/>
    <property type="molecule type" value="Genomic_DNA"/>
</dbReference>
<dbReference type="Pfam" id="PF03793">
    <property type="entry name" value="PASTA"/>
    <property type="match status" value="1"/>
</dbReference>
<evidence type="ECO:0000313" key="4">
    <source>
        <dbReference type="EMBL" id="TWH67539.1"/>
    </source>
</evidence>
<feature type="compositionally biased region" description="Acidic residues" evidence="1">
    <location>
        <begin position="1"/>
        <end position="10"/>
    </location>
</feature>
<organism evidence="4 5">
    <name type="scientific">Micromonospora olivasterospora</name>
    <dbReference type="NCBI Taxonomy" id="1880"/>
    <lineage>
        <taxon>Bacteria</taxon>
        <taxon>Bacillati</taxon>
        <taxon>Actinomycetota</taxon>
        <taxon>Actinomycetes</taxon>
        <taxon>Micromonosporales</taxon>
        <taxon>Micromonosporaceae</taxon>
        <taxon>Micromonospora</taxon>
    </lineage>
</organism>
<feature type="region of interest" description="Disordered" evidence="1">
    <location>
        <begin position="97"/>
        <end position="143"/>
    </location>
</feature>
<dbReference type="PROSITE" id="PS51178">
    <property type="entry name" value="PASTA"/>
    <property type="match status" value="1"/>
</dbReference>
<keyword evidence="5" id="KW-1185">Reference proteome</keyword>
<feature type="region of interest" description="Disordered" evidence="1">
    <location>
        <begin position="201"/>
        <end position="221"/>
    </location>
</feature>
<name>A0A562I947_MICOL</name>
<dbReference type="Proteomes" id="UP000319825">
    <property type="component" value="Unassembled WGS sequence"/>
</dbReference>
<feature type="compositionally biased region" description="Low complexity" evidence="1">
    <location>
        <begin position="204"/>
        <end position="221"/>
    </location>
</feature>
<dbReference type="RefSeq" id="WP_145774499.1">
    <property type="nucleotide sequence ID" value="NZ_BAAATQ010000030.1"/>
</dbReference>
<dbReference type="Gene3D" id="3.30.10.20">
    <property type="match status" value="1"/>
</dbReference>
<feature type="domain" description="PASTA" evidence="3">
    <location>
        <begin position="134"/>
        <end position="199"/>
    </location>
</feature>
<dbReference type="AlphaFoldDB" id="A0A562I947"/>
<proteinExistence type="predicted"/>
<feature type="compositionally biased region" description="Pro residues" evidence="1">
    <location>
        <begin position="128"/>
        <end position="142"/>
    </location>
</feature>
<feature type="transmembrane region" description="Helical" evidence="2">
    <location>
        <begin position="66"/>
        <end position="91"/>
    </location>
</feature>
<feature type="region of interest" description="Disordered" evidence="1">
    <location>
        <begin position="1"/>
        <end position="47"/>
    </location>
</feature>
<sequence length="221" mass="22620">MSDDRDESSPADEPTRPLPRPGETARQEPAPAVWSGRAGVPAPRPTEYREPAGGGWYAEEQAGGRWWAPIVLGIVALLLLGLLGVGVWLILRAEESPGPRQGASVRPTTAPASSGAPTTEATTGGPSTTPPATTPAAVPMPPLVGLSRADAERILDELGIDHRVETRASDRPAGTVIETEPEAGRLVPAGQEAVLVVAAPPAPTTSAAPPTTGEPTATPTP</sequence>
<keyword evidence="2" id="KW-0812">Transmembrane</keyword>
<evidence type="ECO:0000313" key="5">
    <source>
        <dbReference type="Proteomes" id="UP000319825"/>
    </source>
</evidence>
<evidence type="ECO:0000256" key="2">
    <source>
        <dbReference type="SAM" id="Phobius"/>
    </source>
</evidence>
<dbReference type="InterPro" id="IPR005543">
    <property type="entry name" value="PASTA_dom"/>
</dbReference>
<keyword evidence="2" id="KW-0472">Membrane</keyword>
<evidence type="ECO:0000256" key="1">
    <source>
        <dbReference type="SAM" id="MobiDB-lite"/>
    </source>
</evidence>
<comment type="caution">
    <text evidence="4">The sequence shown here is derived from an EMBL/GenBank/DDBJ whole genome shotgun (WGS) entry which is preliminary data.</text>
</comment>
<accession>A0A562I947</accession>
<keyword evidence="2" id="KW-1133">Transmembrane helix</keyword>
<protein>
    <submittedName>
        <fullName evidence="4">PASTA domain-containing protein</fullName>
    </submittedName>
</protein>